<accession>A0A0A9EI86</accession>
<protein>
    <submittedName>
        <fullName evidence="1">Uncharacterized protein</fullName>
    </submittedName>
</protein>
<dbReference type="EMBL" id="GBRH01197441">
    <property type="protein sequence ID" value="JAE00455.1"/>
    <property type="molecule type" value="Transcribed_RNA"/>
</dbReference>
<evidence type="ECO:0000313" key="1">
    <source>
        <dbReference type="EMBL" id="JAE00455.1"/>
    </source>
</evidence>
<proteinExistence type="predicted"/>
<dbReference type="AlphaFoldDB" id="A0A0A9EI86"/>
<name>A0A0A9EI86_ARUDO</name>
<sequence length="38" mass="4416">MRSIGKEWSRKGIWLCSISSDHEILFFQKGKGSKNFTL</sequence>
<reference evidence="1" key="1">
    <citation type="submission" date="2014-09" db="EMBL/GenBank/DDBJ databases">
        <authorList>
            <person name="Magalhaes I.L.F."/>
            <person name="Oliveira U."/>
            <person name="Santos F.R."/>
            <person name="Vidigal T.H.D.A."/>
            <person name="Brescovit A.D."/>
            <person name="Santos A.J."/>
        </authorList>
    </citation>
    <scope>NUCLEOTIDE SEQUENCE</scope>
    <source>
        <tissue evidence="1">Shoot tissue taken approximately 20 cm above the soil surface</tissue>
    </source>
</reference>
<organism evidence="1">
    <name type="scientific">Arundo donax</name>
    <name type="common">Giant reed</name>
    <name type="synonym">Donax arundinaceus</name>
    <dbReference type="NCBI Taxonomy" id="35708"/>
    <lineage>
        <taxon>Eukaryota</taxon>
        <taxon>Viridiplantae</taxon>
        <taxon>Streptophyta</taxon>
        <taxon>Embryophyta</taxon>
        <taxon>Tracheophyta</taxon>
        <taxon>Spermatophyta</taxon>
        <taxon>Magnoliopsida</taxon>
        <taxon>Liliopsida</taxon>
        <taxon>Poales</taxon>
        <taxon>Poaceae</taxon>
        <taxon>PACMAD clade</taxon>
        <taxon>Arundinoideae</taxon>
        <taxon>Arundineae</taxon>
        <taxon>Arundo</taxon>
    </lineage>
</organism>
<reference evidence="1" key="2">
    <citation type="journal article" date="2015" name="Data Brief">
        <title>Shoot transcriptome of the giant reed, Arundo donax.</title>
        <authorList>
            <person name="Barrero R.A."/>
            <person name="Guerrero F.D."/>
            <person name="Moolhuijzen P."/>
            <person name="Goolsby J.A."/>
            <person name="Tidwell J."/>
            <person name="Bellgard S.E."/>
            <person name="Bellgard M.I."/>
        </authorList>
    </citation>
    <scope>NUCLEOTIDE SEQUENCE</scope>
    <source>
        <tissue evidence="1">Shoot tissue taken approximately 20 cm above the soil surface</tissue>
    </source>
</reference>